<accession>A0A517ST26</accession>
<feature type="signal peptide" evidence="2">
    <location>
        <begin position="1"/>
        <end position="21"/>
    </location>
</feature>
<evidence type="ECO:0000256" key="1">
    <source>
        <dbReference type="SAM" id="MobiDB-lite"/>
    </source>
</evidence>
<feature type="region of interest" description="Disordered" evidence="1">
    <location>
        <begin position="64"/>
        <end position="87"/>
    </location>
</feature>
<protein>
    <submittedName>
        <fullName evidence="3">Uncharacterized protein</fullName>
    </submittedName>
</protein>
<proteinExistence type="predicted"/>
<gene>
    <name evidence="3" type="ORF">SV7mr_17910</name>
</gene>
<dbReference type="RefSeq" id="WP_145271061.1">
    <property type="nucleotide sequence ID" value="NZ_CP036272.1"/>
</dbReference>
<sequence precursor="true">MKIATLLLLIPFALCCEFAFAQDKSTARWESAYERLLEADPSVQKKIESGQATKEDVINWLKNQNGKTAKQQDRNKPTPDAGNLKGKSAFQSKLDEMVKAGKLSKEDAANLAATMNTKAAGSEEANPPKKVDWDAEYETLMADPTARAWIEKKQASKAQVIEYLKNQAGAQAKKGQATGGVKTKLGAKTKTGARPGSFNFYAIVIGRLKSKDIELGEMEIDVDYVISSQPQLNAKLIGTRVKLVGVSGQFLDSLLRIKRGETIKVRTGDFNPKAGVLGFGYKFHVLERTSPFRPGDFGVPPNEFRGFQGELVGKVVEASGYEVLLEVAESLPAEGSQATDAACIVGKRIRVAGFFGGHRDAYEAISAGDKIRVSVSHRNKQSDAVDVTETLEMDQ</sequence>
<feature type="chain" id="PRO_5021858042" evidence="2">
    <location>
        <begin position="22"/>
        <end position="395"/>
    </location>
</feature>
<name>A0A517ST26_9BACT</name>
<evidence type="ECO:0000256" key="2">
    <source>
        <dbReference type="SAM" id="SignalP"/>
    </source>
</evidence>
<reference evidence="3 4" key="1">
    <citation type="submission" date="2019-02" db="EMBL/GenBank/DDBJ databases">
        <title>Deep-cultivation of Planctomycetes and their phenomic and genomic characterization uncovers novel biology.</title>
        <authorList>
            <person name="Wiegand S."/>
            <person name="Jogler M."/>
            <person name="Boedeker C."/>
            <person name="Pinto D."/>
            <person name="Vollmers J."/>
            <person name="Rivas-Marin E."/>
            <person name="Kohn T."/>
            <person name="Peeters S.H."/>
            <person name="Heuer A."/>
            <person name="Rast P."/>
            <person name="Oberbeckmann S."/>
            <person name="Bunk B."/>
            <person name="Jeske O."/>
            <person name="Meyerdierks A."/>
            <person name="Storesund J.E."/>
            <person name="Kallscheuer N."/>
            <person name="Luecker S."/>
            <person name="Lage O.M."/>
            <person name="Pohl T."/>
            <person name="Merkel B.J."/>
            <person name="Hornburger P."/>
            <person name="Mueller R.-W."/>
            <person name="Bruemmer F."/>
            <person name="Labrenz M."/>
            <person name="Spormann A.M."/>
            <person name="Op den Camp H."/>
            <person name="Overmann J."/>
            <person name="Amann R."/>
            <person name="Jetten M.S.M."/>
            <person name="Mascher T."/>
            <person name="Medema M.H."/>
            <person name="Devos D.P."/>
            <person name="Kaster A.-K."/>
            <person name="Ovreas L."/>
            <person name="Rohde M."/>
            <person name="Galperin M.Y."/>
            <person name="Jogler C."/>
        </authorList>
    </citation>
    <scope>NUCLEOTIDE SEQUENCE [LARGE SCALE GENOMIC DNA]</scope>
    <source>
        <strain evidence="3 4">SV_7m_r</strain>
    </source>
</reference>
<evidence type="ECO:0000313" key="3">
    <source>
        <dbReference type="EMBL" id="QDT59284.1"/>
    </source>
</evidence>
<dbReference type="AlphaFoldDB" id="A0A517ST26"/>
<organism evidence="3 4">
    <name type="scientific">Stieleria bergensis</name>
    <dbReference type="NCBI Taxonomy" id="2528025"/>
    <lineage>
        <taxon>Bacteria</taxon>
        <taxon>Pseudomonadati</taxon>
        <taxon>Planctomycetota</taxon>
        <taxon>Planctomycetia</taxon>
        <taxon>Pirellulales</taxon>
        <taxon>Pirellulaceae</taxon>
        <taxon>Stieleria</taxon>
    </lineage>
</organism>
<dbReference type="OrthoDB" id="247246at2"/>
<keyword evidence="4" id="KW-1185">Reference proteome</keyword>
<keyword evidence="2" id="KW-0732">Signal</keyword>
<dbReference type="Proteomes" id="UP000315003">
    <property type="component" value="Chromosome"/>
</dbReference>
<evidence type="ECO:0000313" key="4">
    <source>
        <dbReference type="Proteomes" id="UP000315003"/>
    </source>
</evidence>
<dbReference type="EMBL" id="CP036272">
    <property type="protein sequence ID" value="QDT59284.1"/>
    <property type="molecule type" value="Genomic_DNA"/>
</dbReference>